<evidence type="ECO:0000256" key="3">
    <source>
        <dbReference type="ARBA" id="ARBA00023274"/>
    </source>
</evidence>
<dbReference type="GO" id="GO:1990904">
    <property type="term" value="C:ribonucleoprotein complex"/>
    <property type="evidence" value="ECO:0007669"/>
    <property type="project" value="UniProtKB-KW"/>
</dbReference>
<dbReference type="GO" id="GO:0005840">
    <property type="term" value="C:ribosome"/>
    <property type="evidence" value="ECO:0007669"/>
    <property type="project" value="UniProtKB-KW"/>
</dbReference>
<organism evidence="4">
    <name type="scientific">Thraustochytrium aureum</name>
    <dbReference type="NCBI Taxonomy" id="42467"/>
    <lineage>
        <taxon>Eukaryota</taxon>
        <taxon>Sar</taxon>
        <taxon>Stramenopiles</taxon>
        <taxon>Bigyra</taxon>
        <taxon>Labyrinthulomycetes</taxon>
        <taxon>Thraustochytrida</taxon>
        <taxon>Thraustochytriidae</taxon>
        <taxon>Thraustochytrium</taxon>
    </lineage>
</organism>
<sequence>MKIKRNFKIVREICNKNYLVHDGRGFKSLFVIEDIIGFKVGEFILTKKSNQLKKNNGSKNISK</sequence>
<reference evidence="4" key="1">
    <citation type="submission" date="2000-12" db="EMBL/GenBank/DDBJ databases">
        <title>Phylogenetic relationships of stramenopile algae, based on complete mitochondrial genome sequences.</title>
        <authorList>
            <person name="Burger G."/>
            <person name="Lang B.F."/>
            <person name="Gray W.M.M.W."/>
        </authorList>
    </citation>
    <scope>NUCLEOTIDE SEQUENCE</scope>
</reference>
<dbReference type="InterPro" id="IPR023575">
    <property type="entry name" value="Ribosomal_uS19_SF"/>
</dbReference>
<dbReference type="GO" id="GO:0006412">
    <property type="term" value="P:translation"/>
    <property type="evidence" value="ECO:0007669"/>
    <property type="project" value="InterPro"/>
</dbReference>
<accession>Q9G4C7</accession>
<geneLocation type="mitochondrion" evidence="4"/>
<keyword evidence="2 4" id="KW-0689">Ribosomal protein</keyword>
<proteinExistence type="inferred from homology"/>
<evidence type="ECO:0000256" key="1">
    <source>
        <dbReference type="ARBA" id="ARBA00007345"/>
    </source>
</evidence>
<keyword evidence="3" id="KW-0687">Ribonucleoprotein</keyword>
<dbReference type="SUPFAM" id="SSF54570">
    <property type="entry name" value="Ribosomal protein S19"/>
    <property type="match status" value="1"/>
</dbReference>
<evidence type="ECO:0000313" key="4">
    <source>
        <dbReference type="EMBL" id="AAG23673.1"/>
    </source>
</evidence>
<comment type="similarity">
    <text evidence="1">Belongs to the universal ribosomal protein uS19 family.</text>
</comment>
<dbReference type="Pfam" id="PF00203">
    <property type="entry name" value="Ribosomal_S19"/>
    <property type="match status" value="1"/>
</dbReference>
<dbReference type="GO" id="GO:0003735">
    <property type="term" value="F:structural constituent of ribosome"/>
    <property type="evidence" value="ECO:0007669"/>
    <property type="project" value="InterPro"/>
</dbReference>
<name>Q9G4C7_9STRA</name>
<dbReference type="EMBL" id="AF288091">
    <property type="protein sequence ID" value="AAG23673.1"/>
    <property type="molecule type" value="Genomic_DNA"/>
</dbReference>
<dbReference type="AlphaFoldDB" id="Q9G4C7"/>
<dbReference type="Gene3D" id="3.30.860.10">
    <property type="entry name" value="30s Ribosomal Protein S19, Chain A"/>
    <property type="match status" value="1"/>
</dbReference>
<gene>
    <name evidence="4" type="primary">rps19</name>
</gene>
<evidence type="ECO:0000256" key="2">
    <source>
        <dbReference type="ARBA" id="ARBA00022980"/>
    </source>
</evidence>
<protein>
    <submittedName>
        <fullName evidence="4">Ribosomal protein S19</fullName>
    </submittedName>
</protein>
<keyword evidence="4" id="KW-0496">Mitochondrion</keyword>
<dbReference type="PIRSF" id="PIRSF002144">
    <property type="entry name" value="Ribosomal_S19"/>
    <property type="match status" value="1"/>
</dbReference>
<dbReference type="InterPro" id="IPR002222">
    <property type="entry name" value="Ribosomal_uS19"/>
</dbReference>